<gene>
    <name evidence="6" type="ORF">HYY20_08595</name>
</gene>
<evidence type="ECO:0000313" key="7">
    <source>
        <dbReference type="Proteomes" id="UP000769766"/>
    </source>
</evidence>
<sequence>MEETMIVAGIDMGTKTAKAVLLREGHPVAASCFAFSGGVPEAARKALEQACQQVGLSPEAIEYLVATGLGKEEVRQAQEMASDMACHARGAHYRFPSARTILDIGAENCRGMRCDPQGNLAAFSVNDKCASGTGIFLETMARLLEIGIEQMGPLSLGSQREVSISTMCAVFAESEVISEVHRGTAKVDIVRGIHDSVALRGMALLNKVGVERDVVMTGGVARDVGMVAAMTRQLGFEPLIPQDPQEIGALGAALWAMERRARG</sequence>
<dbReference type="InterPro" id="IPR043129">
    <property type="entry name" value="ATPase_NBD"/>
</dbReference>
<dbReference type="EMBL" id="JACPRF010000261">
    <property type="protein sequence ID" value="MBI2876926.1"/>
    <property type="molecule type" value="Genomic_DNA"/>
</dbReference>
<keyword evidence="2" id="KW-0479">Metal-binding</keyword>
<evidence type="ECO:0000256" key="3">
    <source>
        <dbReference type="ARBA" id="ARBA00023004"/>
    </source>
</evidence>
<feature type="domain" description="ATPase BadF/BadG/BcrA/BcrD type" evidence="5">
    <location>
        <begin position="9"/>
        <end position="256"/>
    </location>
</feature>
<dbReference type="PANTHER" id="PTHR32329:SF2">
    <property type="entry name" value="BIFUNCTIONAL PROTEIN [INCLUDES 2-HYDROXYACYL-COA DEHYDRATASE (N-TER) AND ITS ACTIVATOR DOMAIN (C_TERM)"/>
    <property type="match status" value="1"/>
</dbReference>
<dbReference type="Gene3D" id="3.30.420.40">
    <property type="match status" value="2"/>
</dbReference>
<comment type="cofactor">
    <cofactor evidence="1">
        <name>[4Fe-4S] cluster</name>
        <dbReference type="ChEBI" id="CHEBI:49883"/>
    </cofactor>
</comment>
<reference evidence="6" key="1">
    <citation type="submission" date="2020-07" db="EMBL/GenBank/DDBJ databases">
        <title>Huge and variable diversity of episymbiotic CPR bacteria and DPANN archaea in groundwater ecosystems.</title>
        <authorList>
            <person name="He C.Y."/>
            <person name="Keren R."/>
            <person name="Whittaker M."/>
            <person name="Farag I.F."/>
            <person name="Doudna J."/>
            <person name="Cate J.H.D."/>
            <person name="Banfield J.F."/>
        </authorList>
    </citation>
    <scope>NUCLEOTIDE SEQUENCE</scope>
    <source>
        <strain evidence="6">NC_groundwater_672_Ag_B-0.1um_62_36</strain>
    </source>
</reference>
<evidence type="ECO:0000313" key="6">
    <source>
        <dbReference type="EMBL" id="MBI2876926.1"/>
    </source>
</evidence>
<evidence type="ECO:0000256" key="4">
    <source>
        <dbReference type="ARBA" id="ARBA00023014"/>
    </source>
</evidence>
<protein>
    <submittedName>
        <fullName evidence="6">2-hydroxyglutaryl-CoA dehydratase</fullName>
    </submittedName>
</protein>
<dbReference type="SUPFAM" id="SSF53067">
    <property type="entry name" value="Actin-like ATPase domain"/>
    <property type="match status" value="1"/>
</dbReference>
<dbReference type="AlphaFoldDB" id="A0A932CP16"/>
<dbReference type="GO" id="GO:0046872">
    <property type="term" value="F:metal ion binding"/>
    <property type="evidence" value="ECO:0007669"/>
    <property type="project" value="UniProtKB-KW"/>
</dbReference>
<evidence type="ECO:0000256" key="2">
    <source>
        <dbReference type="ARBA" id="ARBA00022723"/>
    </source>
</evidence>
<keyword evidence="4" id="KW-0411">Iron-sulfur</keyword>
<dbReference type="InterPro" id="IPR008275">
    <property type="entry name" value="CoA_E_activase_dom"/>
</dbReference>
<name>A0A932CP16_UNCTE</name>
<keyword evidence="3" id="KW-0408">Iron</keyword>
<evidence type="ECO:0000259" key="5">
    <source>
        <dbReference type="Pfam" id="PF01869"/>
    </source>
</evidence>
<dbReference type="Proteomes" id="UP000769766">
    <property type="component" value="Unassembled WGS sequence"/>
</dbReference>
<proteinExistence type="predicted"/>
<dbReference type="GO" id="GO:0051536">
    <property type="term" value="F:iron-sulfur cluster binding"/>
    <property type="evidence" value="ECO:0007669"/>
    <property type="project" value="UniProtKB-KW"/>
</dbReference>
<dbReference type="PANTHER" id="PTHR32329">
    <property type="entry name" value="BIFUNCTIONAL PROTEIN [INCLUDES 2-HYDROXYACYL-COA DEHYDRATASE (N-TER) AND ITS ACTIVATOR DOMAIN (C_TERM)-RELATED"/>
    <property type="match status" value="1"/>
</dbReference>
<dbReference type="InterPro" id="IPR002731">
    <property type="entry name" value="ATPase_BadF"/>
</dbReference>
<dbReference type="Pfam" id="PF01869">
    <property type="entry name" value="BcrAD_BadFG"/>
    <property type="match status" value="1"/>
</dbReference>
<accession>A0A932CP16</accession>
<dbReference type="InterPro" id="IPR051805">
    <property type="entry name" value="Dehydratase_Activator_Redct"/>
</dbReference>
<dbReference type="NCBIfam" id="TIGR00241">
    <property type="entry name" value="CoA_E_activ"/>
    <property type="match status" value="1"/>
</dbReference>
<evidence type="ECO:0000256" key="1">
    <source>
        <dbReference type="ARBA" id="ARBA00001966"/>
    </source>
</evidence>
<organism evidence="6 7">
    <name type="scientific">Tectimicrobiota bacterium</name>
    <dbReference type="NCBI Taxonomy" id="2528274"/>
    <lineage>
        <taxon>Bacteria</taxon>
        <taxon>Pseudomonadati</taxon>
        <taxon>Nitrospinota/Tectimicrobiota group</taxon>
        <taxon>Candidatus Tectimicrobiota</taxon>
    </lineage>
</organism>
<comment type="caution">
    <text evidence="6">The sequence shown here is derived from an EMBL/GenBank/DDBJ whole genome shotgun (WGS) entry which is preliminary data.</text>
</comment>
<dbReference type="CDD" id="cd24036">
    <property type="entry name" value="ASKHA_NBD_BcrAD_BadFG_HgdC_HadI"/>
    <property type="match status" value="1"/>
</dbReference>